<feature type="region of interest" description="Disordered" evidence="8">
    <location>
        <begin position="977"/>
        <end position="999"/>
    </location>
</feature>
<comment type="similarity">
    <text evidence="2 7">Belongs to the HSF family.</text>
</comment>
<dbReference type="SUPFAM" id="SSF46785">
    <property type="entry name" value="Winged helix' DNA-binding domain"/>
    <property type="match status" value="1"/>
</dbReference>
<proteinExistence type="inferred from homology"/>
<dbReference type="FunFam" id="1.10.10.10:FF:000027">
    <property type="entry name" value="Heat shock transcription factor 1"/>
    <property type="match status" value="1"/>
</dbReference>
<dbReference type="InterPro" id="IPR006576">
    <property type="entry name" value="BRK_domain"/>
</dbReference>
<evidence type="ECO:0000313" key="11">
    <source>
        <dbReference type="WBParaSite" id="jg875"/>
    </source>
</evidence>
<name>A0A915ENN3_9BILA</name>
<keyword evidence="3" id="KW-0805">Transcription regulation</keyword>
<feature type="compositionally biased region" description="Low complexity" evidence="8">
    <location>
        <begin position="1098"/>
        <end position="1111"/>
    </location>
</feature>
<evidence type="ECO:0000256" key="5">
    <source>
        <dbReference type="ARBA" id="ARBA00023163"/>
    </source>
</evidence>
<dbReference type="SMART" id="SM00592">
    <property type="entry name" value="BRK"/>
    <property type="match status" value="2"/>
</dbReference>
<feature type="region of interest" description="Disordered" evidence="8">
    <location>
        <begin position="1367"/>
        <end position="1391"/>
    </location>
</feature>
<keyword evidence="5" id="KW-0804">Transcription</keyword>
<dbReference type="SMART" id="SM00415">
    <property type="entry name" value="HSF"/>
    <property type="match status" value="1"/>
</dbReference>
<feature type="region of interest" description="Disordered" evidence="8">
    <location>
        <begin position="1209"/>
        <end position="1228"/>
    </location>
</feature>
<feature type="compositionally biased region" description="Low complexity" evidence="8">
    <location>
        <begin position="445"/>
        <end position="509"/>
    </location>
</feature>
<dbReference type="WBParaSite" id="jg875">
    <property type="protein sequence ID" value="jg875"/>
    <property type="gene ID" value="jg875"/>
</dbReference>
<feature type="region of interest" description="Disordered" evidence="8">
    <location>
        <begin position="605"/>
        <end position="639"/>
    </location>
</feature>
<evidence type="ECO:0000256" key="7">
    <source>
        <dbReference type="RuleBase" id="RU004020"/>
    </source>
</evidence>
<dbReference type="Gene3D" id="1.10.10.60">
    <property type="entry name" value="Homeodomain-like"/>
    <property type="match status" value="1"/>
</dbReference>
<evidence type="ECO:0000256" key="2">
    <source>
        <dbReference type="ARBA" id="ARBA00006403"/>
    </source>
</evidence>
<dbReference type="SUPFAM" id="SSF160481">
    <property type="entry name" value="BRK domain-like"/>
    <property type="match status" value="2"/>
</dbReference>
<evidence type="ECO:0000256" key="8">
    <source>
        <dbReference type="SAM" id="MobiDB-lite"/>
    </source>
</evidence>
<keyword evidence="10" id="KW-1185">Reference proteome</keyword>
<accession>A0A915ENN3</accession>
<keyword evidence="6" id="KW-0539">Nucleus</keyword>
<evidence type="ECO:0000256" key="4">
    <source>
        <dbReference type="ARBA" id="ARBA00023125"/>
    </source>
</evidence>
<reference evidence="11" key="1">
    <citation type="submission" date="2022-11" db="UniProtKB">
        <authorList>
            <consortium name="WormBaseParasite"/>
        </authorList>
    </citation>
    <scope>IDENTIFICATION</scope>
</reference>
<comment type="subcellular location">
    <subcellularLocation>
        <location evidence="1">Nucleus</location>
    </subcellularLocation>
</comment>
<dbReference type="GO" id="GO:0043565">
    <property type="term" value="F:sequence-specific DNA binding"/>
    <property type="evidence" value="ECO:0007669"/>
    <property type="project" value="InterPro"/>
</dbReference>
<dbReference type="Pfam" id="PF00447">
    <property type="entry name" value="HSF_DNA-bind"/>
    <property type="match status" value="1"/>
</dbReference>
<dbReference type="Proteomes" id="UP000887574">
    <property type="component" value="Unplaced"/>
</dbReference>
<dbReference type="Pfam" id="PF07533">
    <property type="entry name" value="BRK"/>
    <property type="match status" value="1"/>
</dbReference>
<dbReference type="PRINTS" id="PR00056">
    <property type="entry name" value="HSFDOMAIN"/>
</dbReference>
<evidence type="ECO:0000256" key="3">
    <source>
        <dbReference type="ARBA" id="ARBA00023015"/>
    </source>
</evidence>
<dbReference type="InterPro" id="IPR036388">
    <property type="entry name" value="WH-like_DNA-bd_sf"/>
</dbReference>
<organism evidence="10 11">
    <name type="scientific">Ditylenchus dipsaci</name>
    <dbReference type="NCBI Taxonomy" id="166011"/>
    <lineage>
        <taxon>Eukaryota</taxon>
        <taxon>Metazoa</taxon>
        <taxon>Ecdysozoa</taxon>
        <taxon>Nematoda</taxon>
        <taxon>Chromadorea</taxon>
        <taxon>Rhabditida</taxon>
        <taxon>Tylenchina</taxon>
        <taxon>Tylenchomorpha</taxon>
        <taxon>Sphaerularioidea</taxon>
        <taxon>Anguinidae</taxon>
        <taxon>Anguininae</taxon>
        <taxon>Ditylenchus</taxon>
    </lineage>
</organism>
<dbReference type="GO" id="GO:0005634">
    <property type="term" value="C:nucleus"/>
    <property type="evidence" value="ECO:0007669"/>
    <property type="project" value="UniProtKB-SubCell"/>
</dbReference>
<dbReference type="PANTHER" id="PTHR10015">
    <property type="entry name" value="HEAT SHOCK TRANSCRIPTION FACTOR"/>
    <property type="match status" value="1"/>
</dbReference>
<evidence type="ECO:0000313" key="10">
    <source>
        <dbReference type="Proteomes" id="UP000887574"/>
    </source>
</evidence>
<dbReference type="InterPro" id="IPR037259">
    <property type="entry name" value="BRK_sf"/>
</dbReference>
<feature type="region of interest" description="Disordered" evidence="8">
    <location>
        <begin position="433"/>
        <end position="512"/>
    </location>
</feature>
<dbReference type="PROSITE" id="PS00434">
    <property type="entry name" value="HSF_DOMAIN"/>
    <property type="match status" value="1"/>
</dbReference>
<feature type="compositionally biased region" description="Polar residues" evidence="8">
    <location>
        <begin position="1367"/>
        <end position="1378"/>
    </location>
</feature>
<feature type="domain" description="HSF-type DNA-binding" evidence="9">
    <location>
        <begin position="1139"/>
        <end position="1163"/>
    </location>
</feature>
<keyword evidence="4" id="KW-0238">DNA-binding</keyword>
<dbReference type="GO" id="GO:0003700">
    <property type="term" value="F:DNA-binding transcription factor activity"/>
    <property type="evidence" value="ECO:0007669"/>
    <property type="project" value="InterPro"/>
</dbReference>
<dbReference type="InterPro" id="IPR000232">
    <property type="entry name" value="HSF_DNA-bd"/>
</dbReference>
<feature type="region of interest" description="Disordered" evidence="8">
    <location>
        <begin position="548"/>
        <end position="574"/>
    </location>
</feature>
<feature type="compositionally biased region" description="Low complexity" evidence="8">
    <location>
        <begin position="614"/>
        <end position="639"/>
    </location>
</feature>
<evidence type="ECO:0000256" key="1">
    <source>
        <dbReference type="ARBA" id="ARBA00004123"/>
    </source>
</evidence>
<protein>
    <submittedName>
        <fullName evidence="11">HSF-type DNA-binding domain-containing protein</fullName>
    </submittedName>
</protein>
<sequence length="1611" mass="176294">MTLKVSQKCTFHRLTQDEWVFKMTQDEWVTKMTQDEWVTKMTQDEWFKHRQTSQQCVLSNSGGQKPVWQEEKEDRIHRGRRGLHQYTPNELAFNKSEFFKVEKLLGVWAGAGWAALPEYNPPAFAVDLSFQRHIHRHANKLLQRICHIQFLHKHVIGEKAAEVIEQDGSISEVKLELPMIGDPPVANWDLHCDKSFLIGIFKHGMENYEAIRADSKLCFIEKKIEEMPSNLELNSRFKRLIMVLQRQTELSAVKVSKWPKQEEVEFMRILRTYGVKDDSNKEIRCRNAGAALLCASHVYKTTRRRFIFSGSQKSRMCGTISGKRAEKLMNRLHLMRKIHAIITTGIHNVRTSLKLCATDVMPKGWAETHDEHLLIVVDRYGLDDIVPRLAQAAPFDKMSGLEEKILLRRVVEICTTLETGKWNGVASIEMIEDEEEPGSNKKAATISSRSSSGRSTPISSGRRANNVTNTTSNRSRVSMLSSRKGKNTSSSSPADKGTGTATAQITTGGHLDLGEMEKEKMRNLMHHSFLQKMEQAATTMNPNYMLSLLGLGGTSPSTSKSGQQSSASSTNQSMQQLQQMQALLAMSSLSGIPISALASVSIPRKSSNEDALNLSKRSNTSSKTSTPKASSSGASLSSGLSHSAMKQLSQLSISDLLAMSNFGQETHIPVAHLETGARLSGDKAPKLKNLDQWLAGHPKYSIDVGALAILQPNTSLSSSISASTSGLKTPKEAPKSASPIAKSSTPTPKPSSKPGEIPKSGIKTAAETSTSSLENTVLVGVFHKSTGIALPTDKWPTLANLPTWLDKNKECNVQNTYASIVKSLLPKSYHDRLGGDYIAPTVSTPSSSTAASLSQSTSSAAAMTAALTQMLANPLGTSTSSGLLNPLMSTSTGNSNSMSLQNMEALQMQMLLQQVMLGPSLMGQGAAGYNPYAALMGGTSSASNALTEQALAAALMGMTDTGGLTAGLPSAKAASSSNANASMTTNSQTNTPSSSSMNNNNNMAASLLAAVANEAALTAEIMANPTLLATMSMLSNPMTAMSQSQPFGNLSGLDASSTAQLNAALAALGAGTSLCTPTEAIQPNTSSGRSSAAQPPASGTSSSKKSTSNKGRLNAVLEKLSTGKSFHIYDMYKFCEVVLPRFFKHKNMASFVRQLNLYGFKKIATVDRSTLLYNDNLSDHMQFAHPYFRHGHPHLLKDIKRNYTAPKRQALGHNHHSPGTPKPQDMDLSNNQQQEKMVTLPEDDLLCLLEELQHLRMGHAHMENTICDLTRDNELLWNEVSLLRDSHLKQQENVGKLVKFLISLVQNNANVAPKHGRMSGAKRMVPIGEINNPLAVAAASPALENWDVLSNIQEDILSEALNYSNMSALSPPSETQMHSSSPPPTSSNNINNMKYEQRVMEQRQKFPTLSKDSLPKGYTNNSMMSPHHQLSMHLNPPNRFAHSPNNKAVVQLSSPEGRSPPKTNNNQQLVQASSELIRMGRPYKVPQSKMASNPKVHMKQQHRIPSIEHQDDNSNYVEEYYYDDGQLAGPSSSYEHHSHQSLEGHHLHSEFMDEDEGNDSYVMVEGPPMDDQEQESSYLNLSPGDPCPDGHEIMLYDALNGIIEQTGWENN</sequence>
<evidence type="ECO:0000256" key="6">
    <source>
        <dbReference type="ARBA" id="ARBA00023242"/>
    </source>
</evidence>
<feature type="region of interest" description="Disordered" evidence="8">
    <location>
        <begin position="1078"/>
        <end position="1111"/>
    </location>
</feature>
<dbReference type="Gene3D" id="3.40.5.120">
    <property type="match status" value="2"/>
</dbReference>
<dbReference type="InterPro" id="IPR036390">
    <property type="entry name" value="WH_DNA-bd_sf"/>
</dbReference>
<feature type="region of interest" description="Disordered" evidence="8">
    <location>
        <begin position="718"/>
        <end position="768"/>
    </location>
</feature>
<evidence type="ECO:0000259" key="9">
    <source>
        <dbReference type="PROSITE" id="PS00434"/>
    </source>
</evidence>
<dbReference type="Gene3D" id="1.10.10.10">
    <property type="entry name" value="Winged helix-like DNA-binding domain superfamily/Winged helix DNA-binding domain"/>
    <property type="match status" value="1"/>
</dbReference>
<feature type="compositionally biased region" description="Polar residues" evidence="8">
    <location>
        <begin position="1078"/>
        <end position="1093"/>
    </location>
</feature>
<dbReference type="PANTHER" id="PTHR10015:SF427">
    <property type="entry name" value="HEAT SHOCK FACTOR PROTEIN"/>
    <property type="match status" value="1"/>
</dbReference>
<feature type="compositionally biased region" description="Low complexity" evidence="8">
    <location>
        <begin position="735"/>
        <end position="754"/>
    </location>
</feature>